<dbReference type="NCBIfam" id="NF001824">
    <property type="entry name" value="PRK00558.1-5"/>
    <property type="match status" value="1"/>
</dbReference>
<sequence length="642" mass="71937">MRTPESESSSLGHSTTRSLDHFATQVATAPEGPGVYLLKDANGRVLYVGKARSLRERLRAYTQPQESPRLNSLVSKVADLETVITRSEVEALVLEENFIKFKKPRYNVRLRDDKKFPHLKITAEPYPRIFVTRNIRDDGSVFFGPYTSARELRKALKAVKRIFRIRTCKRDLPADSRLSTPDYRPCLNFELSRCSGPCADKVTQEQYAQQVKDVIRFLSGRSDELTEQVEQRMWAASQAQDFEVAATLRDQLLALREIRKDQQAVLQDKTSRDIIGLARGARAAVAALFRVREGKIVSREEYSLTAGENAPDSELLSTVVRSVHTHTHDIPEEIILPAAIEDAEALEALLTERRARKASPLPLPPPQGGGNGREGGAETRSRAVRIVVPERGEKVRLMELARANAEKALVELRPEERVPAGNRELAEVLGLPNVPRLIEGVDISNTQGTNAVGSIVVFRDDRPTKQQYRLFKIRTVTGSNDFAMMEEVLARRVRGLLEKNRPLPDLVLVDGGKGQLSSAVKAYGQFDAEIPILGLAKRTDTLYYDDGREITIPVTSPALKLLKRIRDESHRFAITFHRKLRGKKMVESELDEITGLGPVRKKTLIQHFGSLDKVRIASVEEIAKVKGFGPALAEKVFRALRR</sequence>
<dbReference type="InterPro" id="IPR004791">
    <property type="entry name" value="UvrC"/>
</dbReference>
<dbReference type="GO" id="GO:0009380">
    <property type="term" value="C:excinuclease repair complex"/>
    <property type="evidence" value="ECO:0007669"/>
    <property type="project" value="InterPro"/>
</dbReference>
<keyword evidence="3 6" id="KW-0228">DNA excision</keyword>
<dbReference type="InterPro" id="IPR001162">
    <property type="entry name" value="UvrC_RNase_H_dom"/>
</dbReference>
<keyword evidence="5 6" id="KW-0234">DNA repair</keyword>
<dbReference type="Pfam" id="PF01541">
    <property type="entry name" value="GIY-YIG"/>
    <property type="match status" value="1"/>
</dbReference>
<dbReference type="Pfam" id="PF08459">
    <property type="entry name" value="UvrC_RNaseH_dom"/>
    <property type="match status" value="1"/>
</dbReference>
<dbReference type="Gene3D" id="4.10.860.10">
    <property type="entry name" value="UVR domain"/>
    <property type="match status" value="1"/>
</dbReference>
<evidence type="ECO:0000256" key="2">
    <source>
        <dbReference type="ARBA" id="ARBA00022763"/>
    </source>
</evidence>
<dbReference type="Pfam" id="PF22920">
    <property type="entry name" value="UvrC_RNaseH"/>
    <property type="match status" value="2"/>
</dbReference>
<evidence type="ECO:0000256" key="7">
    <source>
        <dbReference type="SAM" id="MobiDB-lite"/>
    </source>
</evidence>
<dbReference type="CDD" id="cd10434">
    <property type="entry name" value="GIY-YIG_UvrC_Cho"/>
    <property type="match status" value="1"/>
</dbReference>
<dbReference type="Pfam" id="PF02151">
    <property type="entry name" value="UVR"/>
    <property type="match status" value="1"/>
</dbReference>
<evidence type="ECO:0000256" key="3">
    <source>
        <dbReference type="ARBA" id="ARBA00022769"/>
    </source>
</evidence>
<dbReference type="InterPro" id="IPR001943">
    <property type="entry name" value="UVR_dom"/>
</dbReference>
<dbReference type="GO" id="GO:0009381">
    <property type="term" value="F:excinuclease ABC activity"/>
    <property type="evidence" value="ECO:0007669"/>
    <property type="project" value="UniProtKB-UniRule"/>
</dbReference>
<dbReference type="InterPro" id="IPR010994">
    <property type="entry name" value="RuvA_2-like"/>
</dbReference>
<dbReference type="GO" id="GO:0005737">
    <property type="term" value="C:cytoplasm"/>
    <property type="evidence" value="ECO:0007669"/>
    <property type="project" value="UniProtKB-SubCell"/>
</dbReference>
<dbReference type="Gene3D" id="3.40.1440.10">
    <property type="entry name" value="GIY-YIG endonuclease"/>
    <property type="match status" value="1"/>
</dbReference>
<dbReference type="SMART" id="SM00465">
    <property type="entry name" value="GIYc"/>
    <property type="match status" value="1"/>
</dbReference>
<dbReference type="InterPro" id="IPR035901">
    <property type="entry name" value="GIY-YIG_endonuc_sf"/>
</dbReference>
<dbReference type="GO" id="GO:0006289">
    <property type="term" value="P:nucleotide-excision repair"/>
    <property type="evidence" value="ECO:0007669"/>
    <property type="project" value="UniProtKB-UniRule"/>
</dbReference>
<dbReference type="PANTHER" id="PTHR30562:SF1">
    <property type="entry name" value="UVRABC SYSTEM PROTEIN C"/>
    <property type="match status" value="1"/>
</dbReference>
<name>A0A937XCZ0_UNCW3</name>
<dbReference type="InterPro" id="IPR036876">
    <property type="entry name" value="UVR_dom_sf"/>
</dbReference>
<dbReference type="PANTHER" id="PTHR30562">
    <property type="entry name" value="UVRC/OXIDOREDUCTASE"/>
    <property type="match status" value="1"/>
</dbReference>
<evidence type="ECO:0000256" key="5">
    <source>
        <dbReference type="ARBA" id="ARBA00023204"/>
    </source>
</evidence>
<dbReference type="AlphaFoldDB" id="A0A937XCZ0"/>
<dbReference type="PROSITE" id="PS50151">
    <property type="entry name" value="UVR"/>
    <property type="match status" value="1"/>
</dbReference>
<feature type="domain" description="GIY-YIG" evidence="9">
    <location>
        <begin position="31"/>
        <end position="108"/>
    </location>
</feature>
<dbReference type="FunFam" id="3.40.1440.10:FF:000001">
    <property type="entry name" value="UvrABC system protein C"/>
    <property type="match status" value="1"/>
</dbReference>
<keyword evidence="6" id="KW-0742">SOS response</keyword>
<comment type="similarity">
    <text evidence="6">Belongs to the UvrC family.</text>
</comment>
<evidence type="ECO:0000259" key="10">
    <source>
        <dbReference type="PROSITE" id="PS50165"/>
    </source>
</evidence>
<evidence type="ECO:0000313" key="12">
    <source>
        <dbReference type="Proteomes" id="UP000779900"/>
    </source>
</evidence>
<comment type="subunit">
    <text evidence="6">Interacts with UvrB in an incision complex.</text>
</comment>
<dbReference type="SUPFAM" id="SSF82771">
    <property type="entry name" value="GIY-YIG endonuclease"/>
    <property type="match status" value="1"/>
</dbReference>
<organism evidence="11 12">
    <name type="scientific">candidate division WOR-3 bacterium</name>
    <dbReference type="NCBI Taxonomy" id="2052148"/>
    <lineage>
        <taxon>Bacteria</taxon>
        <taxon>Bacteria division WOR-3</taxon>
    </lineage>
</organism>
<dbReference type="Gene3D" id="3.30.420.340">
    <property type="entry name" value="UvrC, RNAse H endonuclease domain"/>
    <property type="match status" value="1"/>
</dbReference>
<dbReference type="InterPro" id="IPR003583">
    <property type="entry name" value="Hlx-hairpin-Hlx_DNA-bd_motif"/>
</dbReference>
<proteinExistence type="inferred from homology"/>
<dbReference type="InterPro" id="IPR050066">
    <property type="entry name" value="UvrABC_protein_C"/>
</dbReference>
<dbReference type="Pfam" id="PF14520">
    <property type="entry name" value="HHH_5"/>
    <property type="match status" value="1"/>
</dbReference>
<dbReference type="PROSITE" id="PS50165">
    <property type="entry name" value="UVRC"/>
    <property type="match status" value="1"/>
</dbReference>
<dbReference type="SUPFAM" id="SSF47781">
    <property type="entry name" value="RuvA domain 2-like"/>
    <property type="match status" value="1"/>
</dbReference>
<dbReference type="InterPro" id="IPR047296">
    <property type="entry name" value="GIY-YIG_UvrC_Cho"/>
</dbReference>
<dbReference type="NCBIfam" id="TIGR00194">
    <property type="entry name" value="uvrC"/>
    <property type="match status" value="1"/>
</dbReference>
<gene>
    <name evidence="6" type="primary">uvrC</name>
    <name evidence="11" type="ORF">FJY68_04650</name>
</gene>
<evidence type="ECO:0000259" key="9">
    <source>
        <dbReference type="PROSITE" id="PS50164"/>
    </source>
</evidence>
<comment type="caution">
    <text evidence="11">The sequence shown here is derived from an EMBL/GenBank/DDBJ whole genome shotgun (WGS) entry which is preliminary data.</text>
</comment>
<dbReference type="Proteomes" id="UP000779900">
    <property type="component" value="Unassembled WGS sequence"/>
</dbReference>
<dbReference type="Gene3D" id="1.10.150.20">
    <property type="entry name" value="5' to 3' exonuclease, C-terminal subdomain"/>
    <property type="match status" value="1"/>
</dbReference>
<dbReference type="SMART" id="SM00278">
    <property type="entry name" value="HhH1"/>
    <property type="match status" value="2"/>
</dbReference>
<dbReference type="GO" id="GO:0009432">
    <property type="term" value="P:SOS response"/>
    <property type="evidence" value="ECO:0007669"/>
    <property type="project" value="UniProtKB-UniRule"/>
</dbReference>
<dbReference type="HAMAP" id="MF_00203">
    <property type="entry name" value="UvrC"/>
    <property type="match status" value="1"/>
</dbReference>
<feature type="domain" description="UvrC family homology region profile" evidence="10">
    <location>
        <begin position="274"/>
        <end position="523"/>
    </location>
</feature>
<dbReference type="GO" id="GO:0003677">
    <property type="term" value="F:DNA binding"/>
    <property type="evidence" value="ECO:0007669"/>
    <property type="project" value="UniProtKB-UniRule"/>
</dbReference>
<dbReference type="PROSITE" id="PS50164">
    <property type="entry name" value="GIY_YIG"/>
    <property type="match status" value="1"/>
</dbReference>
<dbReference type="EMBL" id="VGIR01000019">
    <property type="protein sequence ID" value="MBM3331128.1"/>
    <property type="molecule type" value="Genomic_DNA"/>
</dbReference>
<accession>A0A937XCZ0</accession>
<evidence type="ECO:0000313" key="11">
    <source>
        <dbReference type="EMBL" id="MBM3331128.1"/>
    </source>
</evidence>
<keyword evidence="1 6" id="KW-0963">Cytoplasm</keyword>
<evidence type="ECO:0000256" key="6">
    <source>
        <dbReference type="HAMAP-Rule" id="MF_00203"/>
    </source>
</evidence>
<evidence type="ECO:0000256" key="4">
    <source>
        <dbReference type="ARBA" id="ARBA00022881"/>
    </source>
</evidence>
<comment type="function">
    <text evidence="6">The UvrABC repair system catalyzes the recognition and processing of DNA lesions. UvrC both incises the 5' and 3' sides of the lesion. The N-terminal half is responsible for the 3' incision and the C-terminal half is responsible for the 5' incision.</text>
</comment>
<evidence type="ECO:0000256" key="1">
    <source>
        <dbReference type="ARBA" id="ARBA00022490"/>
    </source>
</evidence>
<dbReference type="InterPro" id="IPR000305">
    <property type="entry name" value="GIY-YIG_endonuc"/>
</dbReference>
<keyword evidence="4 6" id="KW-0267">Excision nuclease</keyword>
<dbReference type="SUPFAM" id="SSF46600">
    <property type="entry name" value="C-terminal UvrC-binding domain of UvrB"/>
    <property type="match status" value="1"/>
</dbReference>
<keyword evidence="2 6" id="KW-0227">DNA damage</keyword>
<feature type="domain" description="UVR" evidence="8">
    <location>
        <begin position="223"/>
        <end position="258"/>
    </location>
</feature>
<reference evidence="11" key="1">
    <citation type="submission" date="2019-03" db="EMBL/GenBank/DDBJ databases">
        <title>Lake Tanganyika Metagenome-Assembled Genomes (MAGs).</title>
        <authorList>
            <person name="Tran P."/>
        </authorList>
    </citation>
    <scope>NUCLEOTIDE SEQUENCE</scope>
    <source>
        <strain evidence="11">K_DeepCast_150m_m2_040</strain>
    </source>
</reference>
<evidence type="ECO:0000259" key="8">
    <source>
        <dbReference type="PROSITE" id="PS50151"/>
    </source>
</evidence>
<dbReference type="InterPro" id="IPR038476">
    <property type="entry name" value="UvrC_RNase_H_dom_sf"/>
</dbReference>
<feature type="region of interest" description="Disordered" evidence="7">
    <location>
        <begin position="356"/>
        <end position="379"/>
    </location>
</feature>
<protein>
    <recommendedName>
        <fullName evidence="6">UvrABC system protein C</fullName>
        <shortName evidence="6">Protein UvrC</shortName>
    </recommendedName>
    <alternativeName>
        <fullName evidence="6">Excinuclease ABC subunit C</fullName>
    </alternativeName>
</protein>
<comment type="subcellular location">
    <subcellularLocation>
        <location evidence="6">Cytoplasm</location>
    </subcellularLocation>
</comment>